<dbReference type="PANTHER" id="PTHR43095">
    <property type="entry name" value="SUGAR KINASE"/>
    <property type="match status" value="1"/>
</dbReference>
<dbReference type="PANTHER" id="PTHR43095:SF2">
    <property type="entry name" value="GLUCONOKINASE"/>
    <property type="match status" value="1"/>
</dbReference>
<keyword evidence="7" id="KW-1185">Reference proteome</keyword>
<dbReference type="GO" id="GO:0016301">
    <property type="term" value="F:kinase activity"/>
    <property type="evidence" value="ECO:0007669"/>
    <property type="project" value="UniProtKB-KW"/>
</dbReference>
<comment type="similarity">
    <text evidence="1">Belongs to the FGGY kinase family.</text>
</comment>
<comment type="caution">
    <text evidence="6">The sequence shown here is derived from an EMBL/GenBank/DDBJ whole genome shotgun (WGS) entry which is preliminary data.</text>
</comment>
<dbReference type="AlphaFoldDB" id="A0A4V2RWC2"/>
<dbReference type="InterPro" id="IPR043129">
    <property type="entry name" value="ATPase_NBD"/>
</dbReference>
<dbReference type="GO" id="GO:0005975">
    <property type="term" value="P:carbohydrate metabolic process"/>
    <property type="evidence" value="ECO:0007669"/>
    <property type="project" value="InterPro"/>
</dbReference>
<gene>
    <name evidence="6" type="ORF">EV194_107119</name>
</gene>
<dbReference type="Pfam" id="PF21546">
    <property type="entry name" value="FGGY_C_2"/>
    <property type="match status" value="1"/>
</dbReference>
<dbReference type="InterPro" id="IPR049382">
    <property type="entry name" value="FGGY_C_2"/>
</dbReference>
<dbReference type="EMBL" id="SLWK01000007">
    <property type="protein sequence ID" value="TCO07735.1"/>
    <property type="molecule type" value="Genomic_DNA"/>
</dbReference>
<evidence type="ECO:0000313" key="7">
    <source>
        <dbReference type="Proteomes" id="UP000295221"/>
    </source>
</evidence>
<dbReference type="SUPFAM" id="SSF53067">
    <property type="entry name" value="Actin-like ATPase domain"/>
    <property type="match status" value="2"/>
</dbReference>
<dbReference type="OrthoDB" id="9786272at2"/>
<dbReference type="RefSeq" id="WP_132434054.1">
    <property type="nucleotide sequence ID" value="NZ_SLWK01000007.1"/>
</dbReference>
<evidence type="ECO:0000259" key="4">
    <source>
        <dbReference type="Pfam" id="PF00370"/>
    </source>
</evidence>
<evidence type="ECO:0000259" key="5">
    <source>
        <dbReference type="Pfam" id="PF21546"/>
    </source>
</evidence>
<evidence type="ECO:0000256" key="3">
    <source>
        <dbReference type="ARBA" id="ARBA00022777"/>
    </source>
</evidence>
<dbReference type="CDD" id="cd07772">
    <property type="entry name" value="ASKHA_NBD_FGGY_NaCK-like"/>
    <property type="match status" value="1"/>
</dbReference>
<evidence type="ECO:0000256" key="2">
    <source>
        <dbReference type="ARBA" id="ARBA00022679"/>
    </source>
</evidence>
<name>A0A4V2RWC2_9BACT</name>
<keyword evidence="2" id="KW-0808">Transferase</keyword>
<evidence type="ECO:0000256" key="1">
    <source>
        <dbReference type="ARBA" id="ARBA00009156"/>
    </source>
</evidence>
<reference evidence="6 7" key="1">
    <citation type="submission" date="2019-03" db="EMBL/GenBank/DDBJ databases">
        <title>Genomic Encyclopedia of Type Strains, Phase IV (KMG-IV): sequencing the most valuable type-strain genomes for metagenomic binning, comparative biology and taxonomic classification.</title>
        <authorList>
            <person name="Goeker M."/>
        </authorList>
    </citation>
    <scope>NUCLEOTIDE SEQUENCE [LARGE SCALE GENOMIC DNA]</scope>
    <source>
        <strain evidence="6 7">DSM 24179</strain>
    </source>
</reference>
<dbReference type="Proteomes" id="UP000295221">
    <property type="component" value="Unassembled WGS sequence"/>
</dbReference>
<sequence>MLKVIAVFDIGKTNKKLLLFDQNLDVVHQHEEPFSTITDEDGEECDDIERIEKWLFSSVESLIKEGRYQICGINFSTYGASLCWLDENGSRLTPVYNYLKQVGNKFQNELFSAFGGEKEFCRSTASPALGMLLNSGVQMLWVKSEQPEVFNKSRYILHFPQYLSSLFTKRFVSEHTSIGCHTFLWDFDKNKYHQWLSKEGIFLPEPISNDKITNVKIHDQEIACGIGIHDSSSSLVPYFKGSAEPFLLISTGTWCINMNPFNHSPLTLDELRHDCLCYMSIQQNPVKSSRFFMGHIHDVNVERITRHFKVPADAYKKVEIDEVLLSEYITNGTSEMKFFIGGVPIDYVDTSTNLSQFKSFSEAYHRFMYDLTIKAYESILLISESGSSANNVFISGGFARNEIFVRLLAGFMPEKKVFTTQVDNSSALGAALVIYDKVFQGSAPEINLGLVEWDGISILKH</sequence>
<dbReference type="Gene3D" id="3.30.420.40">
    <property type="match status" value="2"/>
</dbReference>
<accession>A0A4V2RWC2</accession>
<dbReference type="InterPro" id="IPR050406">
    <property type="entry name" value="FGGY_Carb_Kinase"/>
</dbReference>
<feature type="domain" description="Carbohydrate kinase FGGY C-terminal" evidence="5">
    <location>
        <begin position="244"/>
        <end position="324"/>
    </location>
</feature>
<organism evidence="6 7">
    <name type="scientific">Natronoflexus pectinivorans</name>
    <dbReference type="NCBI Taxonomy" id="682526"/>
    <lineage>
        <taxon>Bacteria</taxon>
        <taxon>Pseudomonadati</taxon>
        <taxon>Bacteroidota</taxon>
        <taxon>Bacteroidia</taxon>
        <taxon>Marinilabiliales</taxon>
        <taxon>Marinilabiliaceae</taxon>
        <taxon>Natronoflexus</taxon>
    </lineage>
</organism>
<dbReference type="InterPro" id="IPR018484">
    <property type="entry name" value="FGGY_N"/>
</dbReference>
<proteinExistence type="inferred from homology"/>
<keyword evidence="3 6" id="KW-0418">Kinase</keyword>
<protein>
    <submittedName>
        <fullName evidence="6">Sugar (Pentulose or hexulose) kinase</fullName>
    </submittedName>
</protein>
<dbReference type="Pfam" id="PF00370">
    <property type="entry name" value="FGGY_N"/>
    <property type="match status" value="1"/>
</dbReference>
<evidence type="ECO:0000313" key="6">
    <source>
        <dbReference type="EMBL" id="TCO07735.1"/>
    </source>
</evidence>
<feature type="domain" description="Carbohydrate kinase FGGY N-terminal" evidence="4">
    <location>
        <begin position="5"/>
        <end position="194"/>
    </location>
</feature>